<dbReference type="Pfam" id="PF01467">
    <property type="entry name" value="CTP_transf_like"/>
    <property type="match status" value="1"/>
</dbReference>
<proteinExistence type="predicted"/>
<dbReference type="NCBIfam" id="TIGR00125">
    <property type="entry name" value="cyt_tran_rel"/>
    <property type="match status" value="1"/>
</dbReference>
<evidence type="ECO:0000313" key="4">
    <source>
        <dbReference type="EMBL" id="GAG25015.1"/>
    </source>
</evidence>
<dbReference type="GO" id="GO:0016779">
    <property type="term" value="F:nucleotidyltransferase activity"/>
    <property type="evidence" value="ECO:0007669"/>
    <property type="project" value="UniProtKB-KW"/>
</dbReference>
<dbReference type="InterPro" id="IPR050385">
    <property type="entry name" value="Archaeal_FAD_synthase"/>
</dbReference>
<protein>
    <recommendedName>
        <fullName evidence="3">Cytidyltransferase-like domain-containing protein</fullName>
    </recommendedName>
</protein>
<evidence type="ECO:0000259" key="3">
    <source>
        <dbReference type="Pfam" id="PF01467"/>
    </source>
</evidence>
<evidence type="ECO:0000256" key="1">
    <source>
        <dbReference type="ARBA" id="ARBA00022679"/>
    </source>
</evidence>
<dbReference type="SUPFAM" id="SSF52374">
    <property type="entry name" value="Nucleotidylyl transferase"/>
    <property type="match status" value="1"/>
</dbReference>
<dbReference type="InterPro" id="IPR004821">
    <property type="entry name" value="Cyt_trans-like"/>
</dbReference>
<feature type="non-terminal residue" evidence="4">
    <location>
        <position position="46"/>
    </location>
</feature>
<gene>
    <name evidence="4" type="ORF">S01H1_55404</name>
</gene>
<dbReference type="InterPro" id="IPR014729">
    <property type="entry name" value="Rossmann-like_a/b/a_fold"/>
</dbReference>
<dbReference type="PANTHER" id="PTHR43793:SF1">
    <property type="entry name" value="FAD SYNTHASE"/>
    <property type="match status" value="1"/>
</dbReference>
<sequence>MVSGQTIVYTTGIWDLLHIGHVRYLRRAKAFGDVLIVGVVGDELAK</sequence>
<keyword evidence="1" id="KW-0808">Transferase</keyword>
<keyword evidence="2" id="KW-0548">Nucleotidyltransferase</keyword>
<accession>X0W3A4</accession>
<evidence type="ECO:0000256" key="2">
    <source>
        <dbReference type="ARBA" id="ARBA00022695"/>
    </source>
</evidence>
<organism evidence="4">
    <name type="scientific">marine sediment metagenome</name>
    <dbReference type="NCBI Taxonomy" id="412755"/>
    <lineage>
        <taxon>unclassified sequences</taxon>
        <taxon>metagenomes</taxon>
        <taxon>ecological metagenomes</taxon>
    </lineage>
</organism>
<comment type="caution">
    <text evidence="4">The sequence shown here is derived from an EMBL/GenBank/DDBJ whole genome shotgun (WGS) entry which is preliminary data.</text>
</comment>
<dbReference type="PANTHER" id="PTHR43793">
    <property type="entry name" value="FAD SYNTHASE"/>
    <property type="match status" value="1"/>
</dbReference>
<dbReference type="Gene3D" id="3.40.50.620">
    <property type="entry name" value="HUPs"/>
    <property type="match status" value="1"/>
</dbReference>
<reference evidence="4" key="1">
    <citation type="journal article" date="2014" name="Front. Microbiol.">
        <title>High frequency of phylogenetically diverse reductive dehalogenase-homologous genes in deep subseafloor sedimentary metagenomes.</title>
        <authorList>
            <person name="Kawai M."/>
            <person name="Futagami T."/>
            <person name="Toyoda A."/>
            <person name="Takaki Y."/>
            <person name="Nishi S."/>
            <person name="Hori S."/>
            <person name="Arai W."/>
            <person name="Tsubouchi T."/>
            <person name="Morono Y."/>
            <person name="Uchiyama I."/>
            <person name="Ito T."/>
            <person name="Fujiyama A."/>
            <person name="Inagaki F."/>
            <person name="Takami H."/>
        </authorList>
    </citation>
    <scope>NUCLEOTIDE SEQUENCE</scope>
    <source>
        <strain evidence="4">Expedition CK06-06</strain>
    </source>
</reference>
<dbReference type="AlphaFoldDB" id="X0W3A4"/>
<feature type="domain" description="Cytidyltransferase-like" evidence="3">
    <location>
        <begin position="9"/>
        <end position="44"/>
    </location>
</feature>
<dbReference type="EMBL" id="BARS01036011">
    <property type="protein sequence ID" value="GAG25015.1"/>
    <property type="molecule type" value="Genomic_DNA"/>
</dbReference>
<name>X0W3A4_9ZZZZ</name>